<dbReference type="EMBL" id="KZ679130">
    <property type="protein sequence ID" value="PTB77370.1"/>
    <property type="molecule type" value="Genomic_DNA"/>
</dbReference>
<dbReference type="Proteomes" id="UP000240760">
    <property type="component" value="Unassembled WGS sequence"/>
</dbReference>
<dbReference type="OrthoDB" id="2885612at2759"/>
<keyword evidence="2" id="KW-1185">Reference proteome</keyword>
<reference evidence="1 2" key="1">
    <citation type="submission" date="2016-07" db="EMBL/GenBank/DDBJ databases">
        <title>Multiple horizontal gene transfer events from other fungi enriched the ability of initially mycotrophic Trichoderma (Ascomycota) to feed on dead plant biomass.</title>
        <authorList>
            <consortium name="DOE Joint Genome Institute"/>
            <person name="Aerts A."/>
            <person name="Atanasova L."/>
            <person name="Chenthamara K."/>
            <person name="Zhang J."/>
            <person name="Grujic M."/>
            <person name="Henrissat B."/>
            <person name="Kuo A."/>
            <person name="Salamov A."/>
            <person name="Lipzen A."/>
            <person name="Labutti K."/>
            <person name="Barry K."/>
            <person name="Miao Y."/>
            <person name="Rahimi M.J."/>
            <person name="Shen Q."/>
            <person name="Grigoriev I.V."/>
            <person name="Kubicek C.P."/>
            <person name="Druzhinina I.S."/>
        </authorList>
    </citation>
    <scope>NUCLEOTIDE SEQUENCE [LARGE SCALE GENOMIC DNA]</scope>
    <source>
        <strain evidence="1 2">ATCC 18648</strain>
    </source>
</reference>
<organism evidence="1 2">
    <name type="scientific">Trichoderma longibrachiatum ATCC 18648</name>
    <dbReference type="NCBI Taxonomy" id="983965"/>
    <lineage>
        <taxon>Eukaryota</taxon>
        <taxon>Fungi</taxon>
        <taxon>Dikarya</taxon>
        <taxon>Ascomycota</taxon>
        <taxon>Pezizomycotina</taxon>
        <taxon>Sordariomycetes</taxon>
        <taxon>Hypocreomycetidae</taxon>
        <taxon>Hypocreales</taxon>
        <taxon>Hypocreaceae</taxon>
        <taxon>Trichoderma</taxon>
    </lineage>
</organism>
<dbReference type="AlphaFoldDB" id="A0A2T4C732"/>
<proteinExistence type="predicted"/>
<sequence>MEDEAVRMRWLSGRPRRVLNLRRPPGLSQMNSYHAQWSVMDDQIMATLPSTTDALSPSTVYLTDIKDGLTRDDDTVEFRQIAELPFHAARSRLLSNREGFITAEFRQSQAELILRTHDWGGSVKREKTVAAEAVDGEIAVHGSSVAVCIRIDIQKPSTNCLGTSTHIFVWDTETGDTTRVEIPQDDRAPQCVRTLAHGHLLDPHHCLLTPYAVLRSIQIASSEQNPGRYFHHHENFEYGNNHDAIAIPGSSARNRVLVHHHQNESRFTVADVGLLTGEIPSVPEPTPRYFIDPDYHKDLFHVFSNKTSARTLNGAIFDSLPALAGNRLLDRCRALRQLPPPERRTLEAQLRELNPDARVTVTSRMFYASIEDEDDMEKDPSPEWEAHVRELWEVGQARQRGEAKFPALEFDEPPKGHDDDARMLFTRSMVCLPRVRDGEALALTASAIVELPTPMADGYVHLSDIDSLGM</sequence>
<evidence type="ECO:0000313" key="2">
    <source>
        <dbReference type="Proteomes" id="UP000240760"/>
    </source>
</evidence>
<protein>
    <submittedName>
        <fullName evidence="1">Uncharacterized protein</fullName>
    </submittedName>
</protein>
<accession>A0A2T4C732</accession>
<gene>
    <name evidence="1" type="ORF">M440DRAFT_1455198</name>
</gene>
<name>A0A2T4C732_TRILO</name>
<evidence type="ECO:0000313" key="1">
    <source>
        <dbReference type="EMBL" id="PTB77370.1"/>
    </source>
</evidence>